<evidence type="ECO:0000256" key="1">
    <source>
        <dbReference type="ARBA" id="ARBA00011063"/>
    </source>
</evidence>
<keyword evidence="4" id="KW-0904">Protein phosphatase</keyword>
<dbReference type="PRINTS" id="PR00719">
    <property type="entry name" value="LMWPTPASE"/>
</dbReference>
<evidence type="ECO:0000256" key="4">
    <source>
        <dbReference type="ARBA" id="ARBA00022912"/>
    </source>
</evidence>
<dbReference type="InterPro" id="IPR050438">
    <property type="entry name" value="LMW_PTPase"/>
</dbReference>
<comment type="similarity">
    <text evidence="1">Belongs to the low molecular weight phosphotyrosine protein phosphatase family.</text>
</comment>
<comment type="catalytic activity">
    <reaction evidence="5">
        <text>O-phospho-L-tyrosyl-[protein] + H2O = L-tyrosyl-[protein] + phosphate</text>
        <dbReference type="Rhea" id="RHEA:10684"/>
        <dbReference type="Rhea" id="RHEA-COMP:10136"/>
        <dbReference type="Rhea" id="RHEA-COMP:20101"/>
        <dbReference type="ChEBI" id="CHEBI:15377"/>
        <dbReference type="ChEBI" id="CHEBI:43474"/>
        <dbReference type="ChEBI" id="CHEBI:46858"/>
        <dbReference type="ChEBI" id="CHEBI:61978"/>
        <dbReference type="EC" id="3.1.3.48"/>
    </reaction>
</comment>
<evidence type="ECO:0000313" key="8">
    <source>
        <dbReference type="EMBL" id="GAX02273.1"/>
    </source>
</evidence>
<feature type="active site" description="Nucleophile" evidence="6">
    <location>
        <position position="8"/>
    </location>
</feature>
<keyword evidence="3" id="KW-0378">Hydrolase</keyword>
<comment type="caution">
    <text evidence="8">The sequence shown here is derived from an EMBL/GenBank/DDBJ whole genome shotgun (WGS) entry which is preliminary data.</text>
</comment>
<evidence type="ECO:0000256" key="5">
    <source>
        <dbReference type="ARBA" id="ARBA00051722"/>
    </source>
</evidence>
<dbReference type="AlphaFoldDB" id="A0A1Z5IKH5"/>
<dbReference type="InterPro" id="IPR036196">
    <property type="entry name" value="Ptyr_pPase_sf"/>
</dbReference>
<dbReference type="CDD" id="cd16343">
    <property type="entry name" value="LMWPTP"/>
    <property type="match status" value="1"/>
</dbReference>
<reference evidence="8 9" key="1">
    <citation type="submission" date="2015-11" db="EMBL/GenBank/DDBJ databases">
        <title>Draft genome sequences of new species of the genus Lactobacillus isolated from orchardgrass silage.</title>
        <authorList>
            <person name="Tohno M."/>
            <person name="Tanizawa Y."/>
            <person name="Arita M."/>
        </authorList>
    </citation>
    <scope>NUCLEOTIDE SEQUENCE [LARGE SCALE GENOMIC DNA]</scope>
    <source>
        <strain evidence="8 9">IWT126</strain>
    </source>
</reference>
<evidence type="ECO:0000259" key="7">
    <source>
        <dbReference type="SMART" id="SM00226"/>
    </source>
</evidence>
<dbReference type="PANTHER" id="PTHR11717">
    <property type="entry name" value="LOW MOLECULAR WEIGHT PROTEIN TYROSINE PHOSPHATASE"/>
    <property type="match status" value="1"/>
</dbReference>
<feature type="active site" evidence="6">
    <location>
        <position position="14"/>
    </location>
</feature>
<name>A0A1Z5IKH5_9LACO</name>
<dbReference type="PANTHER" id="PTHR11717:SF7">
    <property type="entry name" value="LOW MOLECULAR WEIGHT PHOSPHOTYROSINE PROTEIN PHOSPHATASE"/>
    <property type="match status" value="1"/>
</dbReference>
<protein>
    <recommendedName>
        <fullName evidence="2">protein-tyrosine-phosphatase</fullName>
        <ecNumber evidence="2">3.1.3.48</ecNumber>
    </recommendedName>
</protein>
<sequence length="154" mass="17564">MTNVLFVCLGNICRSPMAEAIFKDLVLKAGLQDQIQVDSCATSSEEDGHKPHPGARKVMAAHGLDYSYMHSRPITRQDFDWADYIITMDSQNVFNLNQMAPAQDRSKIQLCLDILPDKRGQDIPDPWYTHRFEYTYQVLCSALPAWLDKIKSAR</sequence>
<dbReference type="Proteomes" id="UP000198402">
    <property type="component" value="Unassembled WGS sequence"/>
</dbReference>
<dbReference type="STRING" id="1302250.GCA_001313225_03419"/>
<dbReference type="InterPro" id="IPR017867">
    <property type="entry name" value="Tyr_phospatase_low_mol_wt"/>
</dbReference>
<evidence type="ECO:0000256" key="6">
    <source>
        <dbReference type="PIRSR" id="PIRSR617867-1"/>
    </source>
</evidence>
<accession>A0A1Z5IKH5</accession>
<gene>
    <name evidence="8" type="primary">wzb_2</name>
    <name evidence="8" type="ORF">IWT126_02338</name>
</gene>
<dbReference type="GO" id="GO:0004725">
    <property type="term" value="F:protein tyrosine phosphatase activity"/>
    <property type="evidence" value="ECO:0007669"/>
    <property type="project" value="UniProtKB-EC"/>
</dbReference>
<dbReference type="Pfam" id="PF01451">
    <property type="entry name" value="LMWPc"/>
    <property type="match status" value="1"/>
</dbReference>
<dbReference type="EC" id="3.1.3.48" evidence="2"/>
<dbReference type="EMBL" id="BCMG01000015">
    <property type="protein sequence ID" value="GAX02273.1"/>
    <property type="molecule type" value="Genomic_DNA"/>
</dbReference>
<proteinExistence type="inferred from homology"/>
<feature type="active site" description="Proton donor" evidence="6">
    <location>
        <position position="125"/>
    </location>
</feature>
<dbReference type="RefSeq" id="WP_054656411.1">
    <property type="nucleotide sequence ID" value="NZ_BBFL01000022.1"/>
</dbReference>
<dbReference type="Gene3D" id="3.40.50.2300">
    <property type="match status" value="1"/>
</dbReference>
<dbReference type="OrthoDB" id="9784339at2"/>
<keyword evidence="9" id="KW-1185">Reference proteome</keyword>
<dbReference type="SMART" id="SM00226">
    <property type="entry name" value="LMWPc"/>
    <property type="match status" value="1"/>
</dbReference>
<dbReference type="InterPro" id="IPR023485">
    <property type="entry name" value="Ptyr_pPase"/>
</dbReference>
<dbReference type="SUPFAM" id="SSF52788">
    <property type="entry name" value="Phosphotyrosine protein phosphatases I"/>
    <property type="match status" value="1"/>
</dbReference>
<organism evidence="8 9">
    <name type="scientific">Secundilactobacillus silagei JCM 19001</name>
    <dbReference type="NCBI Taxonomy" id="1302250"/>
    <lineage>
        <taxon>Bacteria</taxon>
        <taxon>Bacillati</taxon>
        <taxon>Bacillota</taxon>
        <taxon>Bacilli</taxon>
        <taxon>Lactobacillales</taxon>
        <taxon>Lactobacillaceae</taxon>
        <taxon>Secundilactobacillus</taxon>
    </lineage>
</organism>
<feature type="domain" description="Phosphotyrosine protein phosphatase I" evidence="7">
    <location>
        <begin position="2"/>
        <end position="149"/>
    </location>
</feature>
<evidence type="ECO:0000256" key="2">
    <source>
        <dbReference type="ARBA" id="ARBA00013064"/>
    </source>
</evidence>
<evidence type="ECO:0000313" key="9">
    <source>
        <dbReference type="Proteomes" id="UP000198402"/>
    </source>
</evidence>
<evidence type="ECO:0000256" key="3">
    <source>
        <dbReference type="ARBA" id="ARBA00022801"/>
    </source>
</evidence>